<dbReference type="Gene3D" id="3.40.50.300">
    <property type="entry name" value="P-loop containing nucleotide triphosphate hydrolases"/>
    <property type="match status" value="2"/>
</dbReference>
<dbReference type="EMBL" id="QBKA01000002">
    <property type="protein sequence ID" value="RDC59038.1"/>
    <property type="molecule type" value="Genomic_DNA"/>
</dbReference>
<gene>
    <name evidence="2" type="ORF">HME9302_00215</name>
</gene>
<dbReference type="PANTHER" id="PTHR30121">
    <property type="entry name" value="UNCHARACTERIZED PROTEIN YJGR-RELATED"/>
    <property type="match status" value="1"/>
</dbReference>
<dbReference type="Proteomes" id="UP000253727">
    <property type="component" value="Unassembled WGS sequence"/>
</dbReference>
<comment type="caution">
    <text evidence="2">The sequence shown here is derived from an EMBL/GenBank/DDBJ whole genome shotgun (WGS) entry which is preliminary data.</text>
</comment>
<name>A0A369Q9S1_9SPHN</name>
<dbReference type="InterPro" id="IPR051162">
    <property type="entry name" value="T4SS_component"/>
</dbReference>
<evidence type="ECO:0000259" key="1">
    <source>
        <dbReference type="SMART" id="SM00382"/>
    </source>
</evidence>
<dbReference type="AlphaFoldDB" id="A0A369Q9S1"/>
<dbReference type="PANTHER" id="PTHR30121:SF6">
    <property type="entry name" value="SLR6007 PROTEIN"/>
    <property type="match status" value="1"/>
</dbReference>
<dbReference type="SMART" id="SM00382">
    <property type="entry name" value="AAA"/>
    <property type="match status" value="1"/>
</dbReference>
<evidence type="ECO:0000313" key="2">
    <source>
        <dbReference type="EMBL" id="RDC59038.1"/>
    </source>
</evidence>
<feature type="domain" description="AAA+ ATPase" evidence="1">
    <location>
        <begin position="28"/>
        <end position="336"/>
    </location>
</feature>
<dbReference type="Pfam" id="PF05872">
    <property type="entry name" value="HerA_C"/>
    <property type="match status" value="1"/>
</dbReference>
<reference evidence="2 3" key="1">
    <citation type="submission" date="2018-04" db="EMBL/GenBank/DDBJ databases">
        <title>Altererythrobacter sp. HME9302 genome sequencing and assembly.</title>
        <authorList>
            <person name="Kang H."/>
            <person name="Kim H."/>
            <person name="Joh K."/>
        </authorList>
    </citation>
    <scope>NUCLEOTIDE SEQUENCE [LARGE SCALE GENOMIC DNA]</scope>
    <source>
        <strain evidence="2 3">HME9302</strain>
    </source>
</reference>
<keyword evidence="3" id="KW-1185">Reference proteome</keyword>
<dbReference type="SUPFAM" id="SSF52540">
    <property type="entry name" value="P-loop containing nucleoside triphosphate hydrolases"/>
    <property type="match status" value="1"/>
</dbReference>
<sequence length="530" mass="57340">MGMNQKAGSIFLGQAENGEKQYLDLSRANRHGLIAGATGTGKTVTLQGMAESFSANGVPVFVADVKGDLSGVSMPGSPTFKHADTLEERAAKLGMEKYAYSDNPAVFWDLYGEQGHPIRTTVSEMGPLLLARLLDLNDTQEGVLQIIFRHADDHGLLLLDFGDLQSVLAWASENNKELSGTYGNVSRQSVGAIQRQLLSFESQGADMFFGEPALEIDDFFTTDEQGRGTINILAADRLMRSPKLYATFLLWLLAELFETLPEVGDPEKPKLVFFFDEAHLLFDDAPKALEDKIEQVVRLIRSKGVGVFFVTQNPIDIPEEIAGQLGNRVQHALRAFTPRDKKAIRAAANTFRINENLDVEEAITQLRVGEALVSMLMEDGAPSVVQRTLIKPPRSRLGPVTAKERAIIKSISPVEGKYDTAVDRESAEEVLLAKAADAAETAQEVEEKGEEEVRKKPRKTKTLWEKAGKAAAGAAASSAASILAAKIMGRKSRANPTRSAATSAAGTIATSLGGATAGRFVRNLIGGLMR</sequence>
<dbReference type="InterPro" id="IPR003593">
    <property type="entry name" value="AAA+_ATPase"/>
</dbReference>
<protein>
    <recommendedName>
        <fullName evidence="1">AAA+ ATPase domain-containing protein</fullName>
    </recommendedName>
</protein>
<evidence type="ECO:0000313" key="3">
    <source>
        <dbReference type="Proteomes" id="UP000253727"/>
    </source>
</evidence>
<dbReference type="InterPro" id="IPR033186">
    <property type="entry name" value="HerA_C"/>
</dbReference>
<proteinExistence type="predicted"/>
<accession>A0A369Q9S1</accession>
<dbReference type="InterPro" id="IPR027417">
    <property type="entry name" value="P-loop_NTPase"/>
</dbReference>
<organism evidence="2 3">
    <name type="scientific">Alteripontixanthobacter maritimus</name>
    <dbReference type="NCBI Taxonomy" id="2161824"/>
    <lineage>
        <taxon>Bacteria</taxon>
        <taxon>Pseudomonadati</taxon>
        <taxon>Pseudomonadota</taxon>
        <taxon>Alphaproteobacteria</taxon>
        <taxon>Sphingomonadales</taxon>
        <taxon>Erythrobacteraceae</taxon>
        <taxon>Alteripontixanthobacter</taxon>
    </lineage>
</organism>